<evidence type="ECO:0000256" key="1">
    <source>
        <dbReference type="ARBA" id="ARBA00021428"/>
    </source>
</evidence>
<dbReference type="InterPro" id="IPR013791">
    <property type="entry name" value="RNA3'-term_phos_cycl_insert"/>
</dbReference>
<reference evidence="4" key="1">
    <citation type="submission" date="2022-11" db="EMBL/GenBank/DDBJ databases">
        <title>Centuries of genome instability and evolution in soft-shell clam transmissible cancer (bioRxiv).</title>
        <authorList>
            <person name="Hart S.F.M."/>
            <person name="Yonemitsu M.A."/>
            <person name="Giersch R.M."/>
            <person name="Beal B.F."/>
            <person name="Arriagada G."/>
            <person name="Davis B.W."/>
            <person name="Ostrander E.A."/>
            <person name="Goff S.P."/>
            <person name="Metzger M.J."/>
        </authorList>
    </citation>
    <scope>NUCLEOTIDE SEQUENCE</scope>
    <source>
        <strain evidence="4">MELC-2E11</strain>
        <tissue evidence="4">Siphon/mantle</tissue>
    </source>
</reference>
<dbReference type="EMBL" id="CP111024">
    <property type="protein sequence ID" value="WAR23762.1"/>
    <property type="molecule type" value="Genomic_DNA"/>
</dbReference>
<evidence type="ECO:0000259" key="3">
    <source>
        <dbReference type="Pfam" id="PF05189"/>
    </source>
</evidence>
<dbReference type="Proteomes" id="UP001164746">
    <property type="component" value="Chromosome 13"/>
</dbReference>
<dbReference type="InterPro" id="IPR020719">
    <property type="entry name" value="RNA3'_term_phos_cycl-like_CS"/>
</dbReference>
<name>A0ABY7FQ73_MYAAR</name>
<dbReference type="PANTHER" id="PTHR11096">
    <property type="entry name" value="RNA 3' TERMINAL PHOSPHATE CYCLASE"/>
    <property type="match status" value="1"/>
</dbReference>
<feature type="domain" description="RNA 3'-terminal phosphate cyclase" evidence="2">
    <location>
        <begin position="86"/>
        <end position="269"/>
    </location>
</feature>
<gene>
    <name evidence="4" type="ORF">MAR_037431</name>
</gene>
<evidence type="ECO:0000259" key="2">
    <source>
        <dbReference type="Pfam" id="PF01137"/>
    </source>
</evidence>
<dbReference type="SUPFAM" id="SSF52913">
    <property type="entry name" value="RNA 3'-terminal phosphate cyclase, RPTC, insert domain"/>
    <property type="match status" value="1"/>
</dbReference>
<dbReference type="SUPFAM" id="SSF55205">
    <property type="entry name" value="EPT/RTPC-like"/>
    <property type="match status" value="2"/>
</dbReference>
<dbReference type="Gene3D" id="3.30.360.20">
    <property type="entry name" value="RNA 3'-terminal phosphate cyclase, insert domain"/>
    <property type="match status" value="1"/>
</dbReference>
<dbReference type="PANTHER" id="PTHR11096:SF0">
    <property type="entry name" value="RNA 3'-TERMINAL PHOSPHATE CYCLASE"/>
    <property type="match status" value="1"/>
</dbReference>
<protein>
    <recommendedName>
        <fullName evidence="1">RNA 3'-terminal phosphate cyclase</fullName>
    </recommendedName>
</protein>
<dbReference type="InterPro" id="IPR000228">
    <property type="entry name" value="RNA3'_term_phos_cyc"/>
</dbReference>
<dbReference type="Pfam" id="PF01137">
    <property type="entry name" value="RTC"/>
    <property type="match status" value="2"/>
</dbReference>
<proteinExistence type="predicted"/>
<dbReference type="InterPro" id="IPR013792">
    <property type="entry name" value="RNA3'P_cycl/enolpyr_Trfase_a/b"/>
</dbReference>
<feature type="domain" description="RNA 3'-terminal phosphate cyclase" evidence="2">
    <location>
        <begin position="12"/>
        <end position="85"/>
    </location>
</feature>
<evidence type="ECO:0000313" key="5">
    <source>
        <dbReference type="Proteomes" id="UP001164746"/>
    </source>
</evidence>
<accession>A0ABY7FQ73</accession>
<feature type="domain" description="RNA 3'-terminal phosphate cyclase insert" evidence="3">
    <location>
        <begin position="118"/>
        <end position="216"/>
    </location>
</feature>
<sequence>MASGDSVVEIDGSALEGGATVGSTEIEFRPGPVRGGDYLADTHTAGSICLLMQAAMPCFLMGNSPGTMALRGGTDADMAPPLDHTLMIGRRGYYPKGGGEVFVKVYPVKQVSSVVMMDPGNITRVYGRAFVAGVLPVRICHEMVENCERAIRQDFCDVPVKIEVVKEKNAIGNACGMIVCAETDTGCTFGSSILGKKGKPAHAVGKEAGEGLLNQLCHGGCVDDFVQDQIIIYMALAKGKSCVRCGPLTLHTETAIHIATQLTEAKFTVHKISASQTVIECEGIGLQNPNL</sequence>
<organism evidence="4 5">
    <name type="scientific">Mya arenaria</name>
    <name type="common">Soft-shell clam</name>
    <dbReference type="NCBI Taxonomy" id="6604"/>
    <lineage>
        <taxon>Eukaryota</taxon>
        <taxon>Metazoa</taxon>
        <taxon>Spiralia</taxon>
        <taxon>Lophotrochozoa</taxon>
        <taxon>Mollusca</taxon>
        <taxon>Bivalvia</taxon>
        <taxon>Autobranchia</taxon>
        <taxon>Heteroconchia</taxon>
        <taxon>Euheterodonta</taxon>
        <taxon>Imparidentia</taxon>
        <taxon>Neoheterodontei</taxon>
        <taxon>Myida</taxon>
        <taxon>Myoidea</taxon>
        <taxon>Myidae</taxon>
        <taxon>Mya</taxon>
    </lineage>
</organism>
<evidence type="ECO:0000313" key="4">
    <source>
        <dbReference type="EMBL" id="WAR23762.1"/>
    </source>
</evidence>
<dbReference type="Gene3D" id="3.65.10.20">
    <property type="entry name" value="RNA 3'-terminal phosphate cyclase domain"/>
    <property type="match status" value="1"/>
</dbReference>
<dbReference type="InterPro" id="IPR036553">
    <property type="entry name" value="RPTC_insert"/>
</dbReference>
<dbReference type="InterPro" id="IPR037136">
    <property type="entry name" value="RNA3'_phos_cyclase_dom_sf"/>
</dbReference>
<dbReference type="InterPro" id="IPR023797">
    <property type="entry name" value="RNA3'_phos_cyclase_dom"/>
</dbReference>
<dbReference type="Pfam" id="PF05189">
    <property type="entry name" value="RTC_insert"/>
    <property type="match status" value="1"/>
</dbReference>
<dbReference type="PROSITE" id="PS01287">
    <property type="entry name" value="RTC"/>
    <property type="match status" value="1"/>
</dbReference>
<keyword evidence="5" id="KW-1185">Reference proteome</keyword>